<dbReference type="InterPro" id="IPR006660">
    <property type="entry name" value="Arsenate_reductase-like"/>
</dbReference>
<dbReference type="Pfam" id="PF03960">
    <property type="entry name" value="ArsC"/>
    <property type="match status" value="1"/>
</dbReference>
<dbReference type="Proteomes" id="UP000515680">
    <property type="component" value="Chromosome"/>
</dbReference>
<name>A0A6S5TWC1_PSEPU</name>
<dbReference type="InterPro" id="IPR006504">
    <property type="entry name" value="Tscrpt_reg_Spx/MgsR"/>
</dbReference>
<dbReference type="PANTHER" id="PTHR30041:SF8">
    <property type="entry name" value="PROTEIN YFFB"/>
    <property type="match status" value="1"/>
</dbReference>
<proteinExistence type="inferred from homology"/>
<organism evidence="3 4">
    <name type="scientific">Pseudomonas putida</name>
    <name type="common">Arthrobacter siderocapsulatus</name>
    <dbReference type="NCBI Taxonomy" id="303"/>
    <lineage>
        <taxon>Bacteria</taxon>
        <taxon>Pseudomonadati</taxon>
        <taxon>Pseudomonadota</taxon>
        <taxon>Gammaproteobacteria</taxon>
        <taxon>Pseudomonadales</taxon>
        <taxon>Pseudomonadaceae</taxon>
        <taxon>Pseudomonas</taxon>
    </lineage>
</organism>
<evidence type="ECO:0000256" key="1">
    <source>
        <dbReference type="ARBA" id="ARBA00007198"/>
    </source>
</evidence>
<dbReference type="CDD" id="cd03035">
    <property type="entry name" value="ArsC_Yffb"/>
    <property type="match status" value="1"/>
</dbReference>
<dbReference type="PROSITE" id="PS51353">
    <property type="entry name" value="ARSC"/>
    <property type="match status" value="1"/>
</dbReference>
<protein>
    <submittedName>
        <fullName evidence="3">Arsenate reductase</fullName>
    </submittedName>
</protein>
<dbReference type="EMBL" id="AP022227">
    <property type="protein sequence ID" value="BBT38799.1"/>
    <property type="molecule type" value="Genomic_DNA"/>
</dbReference>
<gene>
    <name evidence="3" type="ORF">WP8W18C01_11400</name>
</gene>
<evidence type="ECO:0000313" key="3">
    <source>
        <dbReference type="EMBL" id="BBT38799.1"/>
    </source>
</evidence>
<accession>A0A6S5TWC1</accession>
<dbReference type="SUPFAM" id="SSF52833">
    <property type="entry name" value="Thioredoxin-like"/>
    <property type="match status" value="1"/>
</dbReference>
<dbReference type="AlphaFoldDB" id="A0A6S5TWC1"/>
<dbReference type="NCBIfam" id="NF008107">
    <property type="entry name" value="PRK10853.1"/>
    <property type="match status" value="1"/>
</dbReference>
<evidence type="ECO:0000256" key="2">
    <source>
        <dbReference type="PROSITE-ProRule" id="PRU01282"/>
    </source>
</evidence>
<dbReference type="NCBIfam" id="TIGR01617">
    <property type="entry name" value="arsC_related"/>
    <property type="match status" value="1"/>
</dbReference>
<dbReference type="Gene3D" id="3.40.30.10">
    <property type="entry name" value="Glutaredoxin"/>
    <property type="match status" value="1"/>
</dbReference>
<reference evidence="3 4" key="1">
    <citation type="submission" date="2019-12" db="EMBL/GenBank/DDBJ databases">
        <title>complete genome sequences of Pseudomonas putida str. WP8-W18-CRE-01 isolated from wastewater treatment plant effluent.</title>
        <authorList>
            <person name="Sekizuka T."/>
            <person name="Itokawa K."/>
            <person name="Yatsu K."/>
            <person name="Inamine Y."/>
            <person name="Kuroda M."/>
        </authorList>
    </citation>
    <scope>NUCLEOTIDE SEQUENCE [LARGE SCALE GENOMIC DNA]</scope>
    <source>
        <strain evidence="3 4">WP8-W18-CRE-01</strain>
    </source>
</reference>
<dbReference type="InterPro" id="IPR036249">
    <property type="entry name" value="Thioredoxin-like_sf"/>
</dbReference>
<evidence type="ECO:0000313" key="4">
    <source>
        <dbReference type="Proteomes" id="UP000515680"/>
    </source>
</evidence>
<comment type="similarity">
    <text evidence="1 2">Belongs to the ArsC family.</text>
</comment>
<sequence length="141" mass="16001">MSHNPATNFWEILGKFWGDKTNPLNSMAYTLYGIKACDTMKKARTWLDEKAVSYAFHDYKTQGIDRDSLNRWCEEHGWEVILNRAGTTFRKLDDASKADLDQAKAVDLMLAQPSMIKRPVLDLGNRTLVGFKPDLYAAALA</sequence>
<dbReference type="PANTHER" id="PTHR30041">
    <property type="entry name" value="ARSENATE REDUCTASE"/>
    <property type="match status" value="1"/>
</dbReference>